<feature type="transmembrane region" description="Helical" evidence="13">
    <location>
        <begin position="397"/>
        <end position="418"/>
    </location>
</feature>
<keyword evidence="8 13" id="KW-0472">Membrane</keyword>
<dbReference type="SMART" id="SM00918">
    <property type="entry name" value="Lig_chan-Glu_bd"/>
    <property type="match status" value="1"/>
</dbReference>
<comment type="similarity">
    <text evidence="2">Belongs to the glutamate-gated ion channel (TC 1.A.10.1) family.</text>
</comment>
<dbReference type="Pfam" id="PF00060">
    <property type="entry name" value="Lig_chan"/>
    <property type="match status" value="1"/>
</dbReference>
<keyword evidence="6 13" id="KW-1133">Transmembrane helix</keyword>
<protein>
    <submittedName>
        <fullName evidence="15">Glutamate receptor U1-like 10</fullName>
    </submittedName>
</protein>
<evidence type="ECO:0000256" key="6">
    <source>
        <dbReference type="ARBA" id="ARBA00022989"/>
    </source>
</evidence>
<evidence type="ECO:0000313" key="15">
    <source>
        <dbReference type="EMBL" id="KAG7175671.1"/>
    </source>
</evidence>
<dbReference type="GO" id="GO:0050906">
    <property type="term" value="P:detection of stimulus involved in sensory perception"/>
    <property type="evidence" value="ECO:0007669"/>
    <property type="project" value="UniProtKB-ARBA"/>
</dbReference>
<evidence type="ECO:0000256" key="4">
    <source>
        <dbReference type="ARBA" id="ARBA00022475"/>
    </source>
</evidence>
<evidence type="ECO:0000256" key="13">
    <source>
        <dbReference type="SAM" id="Phobius"/>
    </source>
</evidence>
<organism evidence="15 16">
    <name type="scientific">Homarus americanus</name>
    <name type="common">American lobster</name>
    <dbReference type="NCBI Taxonomy" id="6706"/>
    <lineage>
        <taxon>Eukaryota</taxon>
        <taxon>Metazoa</taxon>
        <taxon>Ecdysozoa</taxon>
        <taxon>Arthropoda</taxon>
        <taxon>Crustacea</taxon>
        <taxon>Multicrustacea</taxon>
        <taxon>Malacostraca</taxon>
        <taxon>Eumalacostraca</taxon>
        <taxon>Eucarida</taxon>
        <taxon>Decapoda</taxon>
        <taxon>Pleocyemata</taxon>
        <taxon>Astacidea</taxon>
        <taxon>Nephropoidea</taxon>
        <taxon>Nephropidae</taxon>
        <taxon>Homarus</taxon>
    </lineage>
</organism>
<evidence type="ECO:0000256" key="12">
    <source>
        <dbReference type="ARBA" id="ARBA00023303"/>
    </source>
</evidence>
<evidence type="ECO:0000256" key="8">
    <source>
        <dbReference type="ARBA" id="ARBA00023136"/>
    </source>
</evidence>
<keyword evidence="12" id="KW-0407">Ion channel</keyword>
<feature type="transmembrane region" description="Helical" evidence="13">
    <location>
        <begin position="372"/>
        <end position="390"/>
    </location>
</feature>
<dbReference type="Gene3D" id="3.40.190.10">
    <property type="entry name" value="Periplasmic binding protein-like II"/>
    <property type="match status" value="1"/>
</dbReference>
<evidence type="ECO:0000256" key="3">
    <source>
        <dbReference type="ARBA" id="ARBA00022448"/>
    </source>
</evidence>
<dbReference type="Proteomes" id="UP000747542">
    <property type="component" value="Unassembled WGS sequence"/>
</dbReference>
<feature type="non-terminal residue" evidence="15">
    <location>
        <position position="1"/>
    </location>
</feature>
<dbReference type="PANTHER" id="PTHR42643">
    <property type="entry name" value="IONOTROPIC RECEPTOR 20A-RELATED"/>
    <property type="match status" value="1"/>
</dbReference>
<keyword evidence="5 13" id="KW-0812">Transmembrane</keyword>
<dbReference type="InterPro" id="IPR019594">
    <property type="entry name" value="Glu/Gly-bd"/>
</dbReference>
<dbReference type="PANTHER" id="PTHR42643:SF24">
    <property type="entry name" value="IONOTROPIC RECEPTOR 60A"/>
    <property type="match status" value="1"/>
</dbReference>
<dbReference type="InterPro" id="IPR001320">
    <property type="entry name" value="Iontro_rcpt_C"/>
</dbReference>
<evidence type="ECO:0000259" key="14">
    <source>
        <dbReference type="SMART" id="SM00918"/>
    </source>
</evidence>
<dbReference type="InterPro" id="IPR052192">
    <property type="entry name" value="Insect_Ionotropic_Sensory_Rcpt"/>
</dbReference>
<reference evidence="15" key="1">
    <citation type="journal article" date="2021" name="Sci. Adv.">
        <title>The American lobster genome reveals insights on longevity, neural, and immune adaptations.</title>
        <authorList>
            <person name="Polinski J.M."/>
            <person name="Zimin A.V."/>
            <person name="Clark K.F."/>
            <person name="Kohn A.B."/>
            <person name="Sadowski N."/>
            <person name="Timp W."/>
            <person name="Ptitsyn A."/>
            <person name="Khanna P."/>
            <person name="Romanova D.Y."/>
            <person name="Williams P."/>
            <person name="Greenwood S.J."/>
            <person name="Moroz L.L."/>
            <person name="Walt D.R."/>
            <person name="Bodnar A.G."/>
        </authorList>
    </citation>
    <scope>NUCLEOTIDE SEQUENCE</scope>
    <source>
        <strain evidence="15">GMGI-L3</strain>
    </source>
</reference>
<accession>A0A8J5N883</accession>
<keyword evidence="7" id="KW-0406">Ion transport</keyword>
<keyword evidence="4" id="KW-1003">Cell membrane</keyword>
<dbReference type="SUPFAM" id="SSF53850">
    <property type="entry name" value="Periplasmic binding protein-like II"/>
    <property type="match status" value="1"/>
</dbReference>
<keyword evidence="11" id="KW-1071">Ligand-gated ion channel</keyword>
<keyword evidence="10" id="KW-0325">Glycoprotein</keyword>
<name>A0A8J5N883_HOMAM</name>
<evidence type="ECO:0000256" key="9">
    <source>
        <dbReference type="ARBA" id="ARBA00023170"/>
    </source>
</evidence>
<evidence type="ECO:0000256" key="10">
    <source>
        <dbReference type="ARBA" id="ARBA00023180"/>
    </source>
</evidence>
<dbReference type="GO" id="GO:0005886">
    <property type="term" value="C:plasma membrane"/>
    <property type="evidence" value="ECO:0007669"/>
    <property type="project" value="UniProtKB-SubCell"/>
</dbReference>
<dbReference type="Pfam" id="PF10613">
    <property type="entry name" value="Lig_chan-Glu_bd"/>
    <property type="match status" value="1"/>
</dbReference>
<evidence type="ECO:0000313" key="16">
    <source>
        <dbReference type="Proteomes" id="UP000747542"/>
    </source>
</evidence>
<evidence type="ECO:0000256" key="11">
    <source>
        <dbReference type="ARBA" id="ARBA00023286"/>
    </source>
</evidence>
<dbReference type="GO" id="GO:0015276">
    <property type="term" value="F:ligand-gated monoatomic ion channel activity"/>
    <property type="evidence" value="ECO:0007669"/>
    <property type="project" value="InterPro"/>
</dbReference>
<dbReference type="AlphaFoldDB" id="A0A8J5N883"/>
<proteinExistence type="inferred from homology"/>
<dbReference type="EMBL" id="JAHLQT010004850">
    <property type="protein sequence ID" value="KAG7175671.1"/>
    <property type="molecule type" value="Genomic_DNA"/>
</dbReference>
<comment type="subcellular location">
    <subcellularLocation>
        <location evidence="1">Cell membrane</location>
        <topology evidence="1">Multi-pass membrane protein</topology>
    </subcellularLocation>
</comment>
<evidence type="ECO:0000256" key="1">
    <source>
        <dbReference type="ARBA" id="ARBA00004651"/>
    </source>
</evidence>
<evidence type="ECO:0000256" key="5">
    <source>
        <dbReference type="ARBA" id="ARBA00022692"/>
    </source>
</evidence>
<dbReference type="Gene3D" id="1.10.287.70">
    <property type="match status" value="1"/>
</dbReference>
<keyword evidence="3" id="KW-0813">Transport</keyword>
<evidence type="ECO:0000256" key="2">
    <source>
        <dbReference type="ARBA" id="ARBA00008685"/>
    </source>
</evidence>
<keyword evidence="16" id="KW-1185">Reference proteome</keyword>
<gene>
    <name evidence="15" type="primary">kbp-L10</name>
    <name evidence="15" type="ORF">Hamer_G024296</name>
</gene>
<evidence type="ECO:0000256" key="7">
    <source>
        <dbReference type="ARBA" id="ARBA00023065"/>
    </source>
</evidence>
<sequence>MLTSVRCVGLAEGGGNPVNQVRSEVVLELEDLLSRVVERHLAKCHIVLATASQQSPVLGQILRRLATENVGTVVVEVDSLFPGHQSTQPQFFSWSLGTEARLTCHALILDLTISTLTHSALRWVAISGLWRRPEVHVVVLGREEDLEVVLLHHSLRNVLHAIYLTPLNSSIAHTRRGLWTTTKTTKGSHVKFYHPPHPKLGEGVNVQVYRRCLYCEQGGPAVTILHPGSHTSYDFFSESTDDLMGHKLVVSCMPYFPYLEATRNSPDLGTTYTPLKSVDALILDILTRRFNFTYEMREPLDAKWGAPDERGNWDGVAGTLQRQQADIALSLWLTPERAIVMDYSRMYSPDPWTIASHKSIIATEYQSVFKPFTGMVWLMLLLSVSVWSVGIWTLQRLWSLVSGENSMTLSFSLLYGWAMLLEDSPTYSPVSVSGRMMVSWWLVFCLVISTGFRSSLYAHLTSQTPKTITTFQDILEAEDWSWGCNTMLGAALGYFQENPDPIVREIGRGMQAGKLEEHLARAQKGGYSLITNKYQMEAAILASYPELYLSKEEFSPFGGVIWGF</sequence>
<feature type="transmembrane region" description="Helical" evidence="13">
    <location>
        <begin position="438"/>
        <end position="456"/>
    </location>
</feature>
<keyword evidence="9 15" id="KW-0675">Receptor</keyword>
<comment type="caution">
    <text evidence="15">The sequence shown here is derived from an EMBL/GenBank/DDBJ whole genome shotgun (WGS) entry which is preliminary data.</text>
</comment>
<feature type="domain" description="Ionotropic glutamate receptor L-glutamate and glycine-binding" evidence="14">
    <location>
        <begin position="257"/>
        <end position="322"/>
    </location>
</feature>